<keyword evidence="2" id="KW-1133">Transmembrane helix</keyword>
<keyword evidence="2" id="KW-0812">Transmembrane</keyword>
<comment type="caution">
    <text evidence="3">The sequence shown here is derived from an EMBL/GenBank/DDBJ whole genome shotgun (WGS) entry which is preliminary data.</text>
</comment>
<evidence type="ECO:0000313" key="3">
    <source>
        <dbReference type="EMBL" id="KOO38416.1"/>
    </source>
</evidence>
<evidence type="ECO:0000256" key="2">
    <source>
        <dbReference type="SAM" id="Phobius"/>
    </source>
</evidence>
<organism evidence="3">
    <name type="scientific">Halalkalibacterium halodurans</name>
    <name type="common">Bacillus halodurans</name>
    <dbReference type="NCBI Taxonomy" id="86665"/>
    <lineage>
        <taxon>Bacteria</taxon>
        <taxon>Bacillati</taxon>
        <taxon>Bacillota</taxon>
        <taxon>Bacilli</taxon>
        <taxon>Bacillales</taxon>
        <taxon>Bacillaceae</taxon>
        <taxon>Halalkalibacterium (ex Joshi et al. 2022)</taxon>
    </lineage>
</organism>
<feature type="transmembrane region" description="Helical" evidence="2">
    <location>
        <begin position="7"/>
        <end position="25"/>
    </location>
</feature>
<evidence type="ECO:0000256" key="1">
    <source>
        <dbReference type="SAM" id="MobiDB-lite"/>
    </source>
</evidence>
<name>A0A0M0KHV8_ALKHA</name>
<reference evidence="3" key="1">
    <citation type="submission" date="2015-08" db="EMBL/GenBank/DDBJ databases">
        <title>Complete DNA Sequence of Pseudomonas syringae pv. actinidiae, the Causal Agent of Kiwifruit Canker Disease.</title>
        <authorList>
            <person name="Rikkerink E.H.A."/>
            <person name="Fineran P.C."/>
        </authorList>
    </citation>
    <scope>NUCLEOTIDE SEQUENCE</scope>
    <source>
        <strain evidence="3">DSM 13666</strain>
    </source>
</reference>
<accession>A0A0M0KHV8</accession>
<dbReference type="OMA" id="FAHPTVL"/>
<dbReference type="AlphaFoldDB" id="A0A0M0KHV8"/>
<dbReference type="GeneID" id="87598322"/>
<sequence>MHRTFHPLVLLVIGLAIVGFVTMLFTNPLGLLRQLIMVAVIAAIIYFVFRWIVSRRYGSPVKGQGANRPTAAQIRKAKRTSTVQKQKEGKSFGMFSDRTPSSTKRKKSPALKRRDENPHLTVIEGKKSKKKNRALF</sequence>
<feature type="region of interest" description="Disordered" evidence="1">
    <location>
        <begin position="59"/>
        <end position="136"/>
    </location>
</feature>
<evidence type="ECO:0008006" key="4">
    <source>
        <dbReference type="Google" id="ProtNLM"/>
    </source>
</evidence>
<proteinExistence type="predicted"/>
<gene>
    <name evidence="3" type="ORF">AMD02_05745</name>
</gene>
<feature type="compositionally biased region" description="Basic residues" evidence="1">
    <location>
        <begin position="127"/>
        <end position="136"/>
    </location>
</feature>
<dbReference type="RefSeq" id="WP_010898952.1">
    <property type="nucleotide sequence ID" value="NZ_CP040441.1"/>
</dbReference>
<dbReference type="PATRIC" id="fig|136160.3.peg.1441"/>
<dbReference type="InterPro" id="IPR048110">
    <property type="entry name" value="SA1362/YqhP-like"/>
</dbReference>
<feature type="transmembrane region" description="Helical" evidence="2">
    <location>
        <begin position="31"/>
        <end position="53"/>
    </location>
</feature>
<dbReference type="EMBL" id="LILD01000001">
    <property type="protein sequence ID" value="KOO38416.1"/>
    <property type="molecule type" value="Genomic_DNA"/>
</dbReference>
<keyword evidence="2" id="KW-0472">Membrane</keyword>
<dbReference type="NCBIfam" id="NF041554">
    <property type="entry name" value="SA1362_fam"/>
    <property type="match status" value="1"/>
</dbReference>
<protein>
    <recommendedName>
        <fullName evidence="4">YqhP</fullName>
    </recommendedName>
</protein>